<dbReference type="GO" id="GO:0008236">
    <property type="term" value="F:serine-type peptidase activity"/>
    <property type="evidence" value="ECO:0007669"/>
    <property type="project" value="UniProtKB-KW"/>
</dbReference>
<keyword evidence="2 6" id="KW-0645">Protease</keyword>
<dbReference type="GO" id="GO:0006508">
    <property type="term" value="P:proteolysis"/>
    <property type="evidence" value="ECO:0007669"/>
    <property type="project" value="UniProtKB-KW"/>
</dbReference>
<feature type="chain" id="PRO_5021039404" description="Serine protease" evidence="6">
    <location>
        <begin position="34"/>
        <end position="316"/>
    </location>
</feature>
<evidence type="ECO:0000256" key="4">
    <source>
        <dbReference type="ARBA" id="ARBA00022801"/>
    </source>
</evidence>
<gene>
    <name evidence="7" type="ORF">EDD54_3258</name>
</gene>
<evidence type="ECO:0000313" key="8">
    <source>
        <dbReference type="Proteomes" id="UP000294547"/>
    </source>
</evidence>
<sequence length="316" mass="32370">MTTRRIRRVVCATLWGSALAVSSLSASSLPASAAGPDSILSSDGSAVPSAVGAARGLASFAGTGGGSSGGSGGVVVSPGASDPLDGFSAPGSVIGSDGRTQITATTTFPYRAIVEILFKQTAGGGYYGCTGWMIGKDTLATAGHCVHKGSGGSAGFYDRTTYILTPGRNAATKPYGTCKARRLYTVAGWANSNDTNYDYGAIKLDCTVGTKTGWFGFYWQSASLTGSPATVTGYPCDKPSGTMWTMSGTVASTQTRKITYTMDTYGCQSGSPVWRVHPSYGRAAMAIHTNGGSSSNSGTRLTEAAVANLRSWRDAP</sequence>
<keyword evidence="4 6" id="KW-0378">Hydrolase</keyword>
<evidence type="ECO:0000256" key="6">
    <source>
        <dbReference type="RuleBase" id="RU004296"/>
    </source>
</evidence>
<dbReference type="Pfam" id="PF13365">
    <property type="entry name" value="Trypsin_2"/>
    <property type="match status" value="1"/>
</dbReference>
<keyword evidence="3 6" id="KW-0732">Signal</keyword>
<dbReference type="Gene3D" id="2.40.10.10">
    <property type="entry name" value="Trypsin-like serine proteases"/>
    <property type="match status" value="2"/>
</dbReference>
<comment type="caution">
    <text evidence="7">The sequence shown here is derived from an EMBL/GenBank/DDBJ whole genome shotgun (WGS) entry which is preliminary data.</text>
</comment>
<dbReference type="InterPro" id="IPR043504">
    <property type="entry name" value="Peptidase_S1_PA_chymotrypsin"/>
</dbReference>
<dbReference type="AlphaFoldDB" id="A0A4V3CVP8"/>
<dbReference type="PANTHER" id="PTHR15462:SF8">
    <property type="entry name" value="SERINE PROTEASE"/>
    <property type="match status" value="1"/>
</dbReference>
<comment type="similarity">
    <text evidence="1 6">Belongs to the peptidase S1B family.</text>
</comment>
<dbReference type="InterPro" id="IPR028301">
    <property type="entry name" value="V8_his_AS"/>
</dbReference>
<dbReference type="OrthoDB" id="3078754at2"/>
<dbReference type="EMBL" id="SNXY01000009">
    <property type="protein sequence ID" value="TDP83298.1"/>
    <property type="molecule type" value="Genomic_DNA"/>
</dbReference>
<proteinExistence type="inferred from homology"/>
<dbReference type="InterPro" id="IPR008256">
    <property type="entry name" value="Peptidase_S1B"/>
</dbReference>
<evidence type="ECO:0000313" key="7">
    <source>
        <dbReference type="EMBL" id="TDP83298.1"/>
    </source>
</evidence>
<dbReference type="PRINTS" id="PR00839">
    <property type="entry name" value="V8PROTEASE"/>
</dbReference>
<dbReference type="SUPFAM" id="SSF50494">
    <property type="entry name" value="Trypsin-like serine proteases"/>
    <property type="match status" value="1"/>
</dbReference>
<feature type="signal peptide" evidence="6">
    <location>
        <begin position="1"/>
        <end position="33"/>
    </location>
</feature>
<dbReference type="Proteomes" id="UP000294547">
    <property type="component" value="Unassembled WGS sequence"/>
</dbReference>
<evidence type="ECO:0000256" key="3">
    <source>
        <dbReference type="ARBA" id="ARBA00022729"/>
    </source>
</evidence>
<keyword evidence="5 6" id="KW-0720">Serine protease</keyword>
<dbReference type="InterPro" id="IPR050966">
    <property type="entry name" value="Glutamyl_endopeptidase"/>
</dbReference>
<dbReference type="PROSITE" id="PS00672">
    <property type="entry name" value="V8_HIS"/>
    <property type="match status" value="1"/>
</dbReference>
<protein>
    <recommendedName>
        <fullName evidence="6">Serine protease</fullName>
        <ecNumber evidence="6">3.4.21.-</ecNumber>
    </recommendedName>
</protein>
<organism evidence="7 8">
    <name type="scientific">Oharaeibacter diazotrophicus</name>
    <dbReference type="NCBI Taxonomy" id="1920512"/>
    <lineage>
        <taxon>Bacteria</taxon>
        <taxon>Pseudomonadati</taxon>
        <taxon>Pseudomonadota</taxon>
        <taxon>Alphaproteobacteria</taxon>
        <taxon>Hyphomicrobiales</taxon>
        <taxon>Pleomorphomonadaceae</taxon>
        <taxon>Oharaeibacter</taxon>
    </lineage>
</organism>
<reference evidence="7 8" key="1">
    <citation type="submission" date="2019-03" db="EMBL/GenBank/DDBJ databases">
        <title>Genomic Encyclopedia of Type Strains, Phase IV (KMG-IV): sequencing the most valuable type-strain genomes for metagenomic binning, comparative biology and taxonomic classification.</title>
        <authorList>
            <person name="Goeker M."/>
        </authorList>
    </citation>
    <scope>NUCLEOTIDE SEQUENCE [LARGE SCALE GENOMIC DNA]</scope>
    <source>
        <strain evidence="7 8">DSM 102969</strain>
    </source>
</reference>
<name>A0A4V3CVP8_9HYPH</name>
<keyword evidence="8" id="KW-1185">Reference proteome</keyword>
<evidence type="ECO:0000256" key="1">
    <source>
        <dbReference type="ARBA" id="ARBA00008764"/>
    </source>
</evidence>
<dbReference type="EC" id="3.4.21.-" evidence="6"/>
<evidence type="ECO:0000256" key="2">
    <source>
        <dbReference type="ARBA" id="ARBA00022670"/>
    </source>
</evidence>
<accession>A0A4V3CVP8</accession>
<evidence type="ECO:0000256" key="5">
    <source>
        <dbReference type="ARBA" id="ARBA00022825"/>
    </source>
</evidence>
<dbReference type="InterPro" id="IPR009003">
    <property type="entry name" value="Peptidase_S1_PA"/>
</dbReference>
<dbReference type="PANTHER" id="PTHR15462">
    <property type="entry name" value="SERINE PROTEASE"/>
    <property type="match status" value="1"/>
</dbReference>